<dbReference type="RefSeq" id="XP_012999495.1">
    <property type="nucleotide sequence ID" value="XM_013144041.3"/>
</dbReference>
<organism evidence="3 4">
    <name type="scientific">Cavia porcellus</name>
    <name type="common">Guinea pig</name>
    <dbReference type="NCBI Taxonomy" id="10141"/>
    <lineage>
        <taxon>Eukaryota</taxon>
        <taxon>Metazoa</taxon>
        <taxon>Chordata</taxon>
        <taxon>Craniata</taxon>
        <taxon>Vertebrata</taxon>
        <taxon>Euteleostomi</taxon>
        <taxon>Mammalia</taxon>
        <taxon>Eutheria</taxon>
        <taxon>Euarchontoglires</taxon>
        <taxon>Glires</taxon>
        <taxon>Rodentia</taxon>
        <taxon>Hystricomorpha</taxon>
        <taxon>Caviidae</taxon>
        <taxon>Cavia</taxon>
    </lineage>
</organism>
<dbReference type="AlphaFoldDB" id="A0A286XMD0"/>
<dbReference type="CTD" id="157753"/>
<keyword evidence="2" id="KW-1133">Transmembrane helix</keyword>
<dbReference type="Bgee" id="ENSCPOG00000040808">
    <property type="expression patterns" value="Expressed in frontal cortex and 12 other cell types or tissues"/>
</dbReference>
<dbReference type="GO" id="GO:0051867">
    <property type="term" value="P:general adaptation syndrome, behavioral process"/>
    <property type="evidence" value="ECO:0007669"/>
    <property type="project" value="Ensembl"/>
</dbReference>
<dbReference type="GO" id="GO:0016236">
    <property type="term" value="P:macroautophagy"/>
    <property type="evidence" value="ECO:0007669"/>
    <property type="project" value="Ensembl"/>
</dbReference>
<reference evidence="3" key="2">
    <citation type="submission" date="2025-08" db="UniProtKB">
        <authorList>
            <consortium name="Ensembl"/>
        </authorList>
    </citation>
    <scope>IDENTIFICATION</scope>
    <source>
        <strain evidence="3">2N</strain>
    </source>
</reference>
<dbReference type="GO" id="GO:0005886">
    <property type="term" value="C:plasma membrane"/>
    <property type="evidence" value="ECO:0007669"/>
    <property type="project" value="Ensembl"/>
</dbReference>
<dbReference type="RefSeq" id="XP_005008269.1">
    <property type="nucleotide sequence ID" value="XM_005008212.4"/>
</dbReference>
<dbReference type="EMBL" id="AAKN02000021">
    <property type="status" value="NOT_ANNOTATED_CDS"/>
    <property type="molecule type" value="Genomic_DNA"/>
</dbReference>
<keyword evidence="2" id="KW-0812">Transmembrane</keyword>
<evidence type="ECO:0000256" key="2">
    <source>
        <dbReference type="SAM" id="Phobius"/>
    </source>
</evidence>
<accession>A0A286XMD0</accession>
<dbReference type="VEuPathDB" id="HostDB:ENSCPOG00000040808"/>
<protein>
    <submittedName>
        <fullName evidence="3">Transmembrane protein 74</fullName>
    </submittedName>
</protein>
<dbReference type="GeneTree" id="ENSGT00530000063880"/>
<dbReference type="PANTHER" id="PTHR16125">
    <property type="entry name" value="TRANSMEMBRANE PROTEIN 74"/>
    <property type="match status" value="1"/>
</dbReference>
<evidence type="ECO:0000313" key="3">
    <source>
        <dbReference type="Ensembl" id="ENSCPOP00000026638.1"/>
    </source>
</evidence>
<dbReference type="eggNOG" id="ENOG502QUYY">
    <property type="taxonomic scope" value="Eukaryota"/>
</dbReference>
<dbReference type="RefSeq" id="XP_063113852.1">
    <property type="nucleotide sequence ID" value="XM_063257782.1"/>
</dbReference>
<dbReference type="STRING" id="10141.ENSCPOP00000026638"/>
<gene>
    <name evidence="3" type="primary">TMEM74</name>
</gene>
<sequence length="303" mass="33156">MELQCLAKKSSQAQLCDIMHWGAEGSPGDQEKAAVGRAALCCQKHCESVPRAAVVERSRPHPSPEAPSSSQRDSATLPAFFPEGPPSNSHMTLERKVCQCCSQEVETSFIYVDENVNLEQRARRSPSAKGSNCPGDLDWGNPSDWSHEAAISLISEDEDDTSTESTSSGKSVDYGFISAILFLVTGILLVIISYIIPREVTVDPSTVAAREMERLERESARLGAHLDRCVIAGLCLLTLGGVVLSCLLMMSMWKGELYQRSRFASSKESAKLYGSFNFRMKTSTNENILELSLVEEDVLAVQT</sequence>
<evidence type="ECO:0000313" key="4">
    <source>
        <dbReference type="Proteomes" id="UP000005447"/>
    </source>
</evidence>
<reference evidence="3" key="3">
    <citation type="submission" date="2025-09" db="UniProtKB">
        <authorList>
            <consortium name="Ensembl"/>
        </authorList>
    </citation>
    <scope>IDENTIFICATION</scope>
    <source>
        <strain evidence="3">2N</strain>
    </source>
</reference>
<proteinExistence type="predicted"/>
<dbReference type="RefSeq" id="XP_063113853.1">
    <property type="nucleotide sequence ID" value="XM_063257783.1"/>
</dbReference>
<dbReference type="GeneID" id="100735988"/>
<name>A0A286XMD0_CAVPO</name>
<feature type="region of interest" description="Disordered" evidence="1">
    <location>
        <begin position="122"/>
        <end position="142"/>
    </location>
</feature>
<feature type="transmembrane region" description="Helical" evidence="2">
    <location>
        <begin position="174"/>
        <end position="196"/>
    </location>
</feature>
<dbReference type="InParanoid" id="A0A286XMD0"/>
<keyword evidence="4" id="KW-1185">Reference proteome</keyword>
<dbReference type="OMA" id="WSHESAI"/>
<dbReference type="Ensembl" id="ENSCPOT00000038039.1">
    <property type="protein sequence ID" value="ENSCPOP00000026638.1"/>
    <property type="gene ID" value="ENSCPOG00000040808.1"/>
</dbReference>
<dbReference type="InterPro" id="IPR029695">
    <property type="entry name" value="TMEM74-like"/>
</dbReference>
<dbReference type="KEGG" id="cpoc:100735988"/>
<dbReference type="FunCoup" id="A0A286XMD0">
    <property type="interactions" value="679"/>
</dbReference>
<dbReference type="RefSeq" id="XP_023417449.1">
    <property type="nucleotide sequence ID" value="XM_023561681.2"/>
</dbReference>
<keyword evidence="2" id="KW-0472">Membrane</keyword>
<feature type="region of interest" description="Disordered" evidence="1">
    <location>
        <begin position="53"/>
        <end position="88"/>
    </location>
</feature>
<dbReference type="Proteomes" id="UP000005447">
    <property type="component" value="Unassembled WGS sequence"/>
</dbReference>
<dbReference type="PANTHER" id="PTHR16125:SF3">
    <property type="entry name" value="TRANSMEMBRANE PROTEIN 74"/>
    <property type="match status" value="1"/>
</dbReference>
<evidence type="ECO:0000256" key="1">
    <source>
        <dbReference type="SAM" id="MobiDB-lite"/>
    </source>
</evidence>
<feature type="transmembrane region" description="Helical" evidence="2">
    <location>
        <begin position="230"/>
        <end position="253"/>
    </location>
</feature>
<dbReference type="OrthoDB" id="6096234at2759"/>
<reference evidence="4" key="1">
    <citation type="journal article" date="2011" name="Nature">
        <title>A high-resolution map of human evolutionary constraint using 29 mammals.</title>
        <authorList>
            <person name="Lindblad-Toh K."/>
            <person name="Garber M."/>
            <person name="Zuk O."/>
            <person name="Lin M.F."/>
            <person name="Parker B.J."/>
            <person name="Washietl S."/>
            <person name="Kheradpour P."/>
            <person name="Ernst J."/>
            <person name="Jordan G."/>
            <person name="Mauceli E."/>
            <person name="Ward L.D."/>
            <person name="Lowe C.B."/>
            <person name="Holloway A.K."/>
            <person name="Clamp M."/>
            <person name="Gnerre S."/>
            <person name="Alfoldi J."/>
            <person name="Beal K."/>
            <person name="Chang J."/>
            <person name="Clawson H."/>
            <person name="Cuff J."/>
            <person name="Di Palma F."/>
            <person name="Fitzgerald S."/>
            <person name="Flicek P."/>
            <person name="Guttman M."/>
            <person name="Hubisz M.J."/>
            <person name="Jaffe D.B."/>
            <person name="Jungreis I."/>
            <person name="Kent W.J."/>
            <person name="Kostka D."/>
            <person name="Lara M."/>
            <person name="Martins A.L."/>
            <person name="Massingham T."/>
            <person name="Moltke I."/>
            <person name="Raney B.J."/>
            <person name="Rasmussen M.D."/>
            <person name="Robinson J."/>
            <person name="Stark A."/>
            <person name="Vilella A.J."/>
            <person name="Wen J."/>
            <person name="Xie X."/>
            <person name="Zody M.C."/>
            <person name="Baldwin J."/>
            <person name="Bloom T."/>
            <person name="Chin C.W."/>
            <person name="Heiman D."/>
            <person name="Nicol R."/>
            <person name="Nusbaum C."/>
            <person name="Young S."/>
            <person name="Wilkinson J."/>
            <person name="Worley K.C."/>
            <person name="Kovar C.L."/>
            <person name="Muzny D.M."/>
            <person name="Gibbs R.A."/>
            <person name="Cree A."/>
            <person name="Dihn H.H."/>
            <person name="Fowler G."/>
            <person name="Jhangiani S."/>
            <person name="Joshi V."/>
            <person name="Lee S."/>
            <person name="Lewis L.R."/>
            <person name="Nazareth L.V."/>
            <person name="Okwuonu G."/>
            <person name="Santibanez J."/>
            <person name="Warren W.C."/>
            <person name="Mardis E.R."/>
            <person name="Weinstock G.M."/>
            <person name="Wilson R.K."/>
            <person name="Delehaunty K."/>
            <person name="Dooling D."/>
            <person name="Fronik C."/>
            <person name="Fulton L."/>
            <person name="Fulton B."/>
            <person name="Graves T."/>
            <person name="Minx P."/>
            <person name="Sodergren E."/>
            <person name="Birney E."/>
            <person name="Margulies E.H."/>
            <person name="Herrero J."/>
            <person name="Green E.D."/>
            <person name="Haussler D."/>
            <person name="Siepel A."/>
            <person name="Goldman N."/>
            <person name="Pollard K.S."/>
            <person name="Pedersen J.S."/>
            <person name="Lander E.S."/>
            <person name="Kellis M."/>
        </authorList>
    </citation>
    <scope>NUCLEOTIDE SEQUENCE [LARGE SCALE GENOMIC DNA]</scope>
    <source>
        <strain evidence="4">2N</strain>
    </source>
</reference>
<dbReference type="Pfam" id="PF14927">
    <property type="entry name" value="Neurensin"/>
    <property type="match status" value="1"/>
</dbReference>
<dbReference type="GO" id="GO:0044325">
    <property type="term" value="F:transmembrane transporter binding"/>
    <property type="evidence" value="ECO:0007669"/>
    <property type="project" value="Ensembl"/>
</dbReference>
<dbReference type="RefSeq" id="XP_063113851.1">
    <property type="nucleotide sequence ID" value="XM_063257781.1"/>
</dbReference>